<evidence type="ECO:0000313" key="2">
    <source>
        <dbReference type="EMBL" id="KAF5659083.1"/>
    </source>
</evidence>
<evidence type="ECO:0000256" key="1">
    <source>
        <dbReference type="SAM" id="Coils"/>
    </source>
</evidence>
<gene>
    <name evidence="2" type="ORF">FHETE_9578</name>
</gene>
<dbReference type="Proteomes" id="UP000567885">
    <property type="component" value="Unassembled WGS sequence"/>
</dbReference>
<dbReference type="AlphaFoldDB" id="A0A8H5SWW4"/>
<keyword evidence="1" id="KW-0175">Coiled coil</keyword>
<protein>
    <submittedName>
        <fullName evidence="2">Uncharacterized protein</fullName>
    </submittedName>
</protein>
<name>A0A8H5SWW4_FUSHE</name>
<comment type="caution">
    <text evidence="2">The sequence shown here is derived from an EMBL/GenBank/DDBJ whole genome shotgun (WGS) entry which is preliminary data.</text>
</comment>
<sequence length="115" mass="12908">MDTPNVVGLVYQALGMSTSMAKSSLQHLDKDLEMIGKIYEQILPDMEMIKKRIKQTQQAIGQIAEENCEQIEPDMEIIEENMNQTKQALISVLETLEQNHYNTIAAPEKTGTSAP</sequence>
<proteinExistence type="predicted"/>
<accession>A0A8H5SWW4</accession>
<keyword evidence="3" id="KW-1185">Reference proteome</keyword>
<feature type="coiled-coil region" evidence="1">
    <location>
        <begin position="46"/>
        <end position="99"/>
    </location>
</feature>
<evidence type="ECO:0000313" key="3">
    <source>
        <dbReference type="Proteomes" id="UP000567885"/>
    </source>
</evidence>
<reference evidence="2 3" key="1">
    <citation type="submission" date="2020-05" db="EMBL/GenBank/DDBJ databases">
        <title>Identification and distribution of gene clusters putatively required for synthesis of sphingolipid metabolism inhibitors in phylogenetically diverse species of the filamentous fungus Fusarium.</title>
        <authorList>
            <person name="Kim H.-S."/>
            <person name="Busman M."/>
            <person name="Brown D.W."/>
            <person name="Divon H."/>
            <person name="Uhlig S."/>
            <person name="Proctor R.H."/>
        </authorList>
    </citation>
    <scope>NUCLEOTIDE SEQUENCE [LARGE SCALE GENOMIC DNA]</scope>
    <source>
        <strain evidence="2 3">NRRL 20693</strain>
    </source>
</reference>
<dbReference type="Gene3D" id="1.20.1480.30">
    <property type="entry name" value="Designed four-helix bundle protein"/>
    <property type="match status" value="1"/>
</dbReference>
<organism evidence="2 3">
    <name type="scientific">Fusarium heterosporum</name>
    <dbReference type="NCBI Taxonomy" id="42747"/>
    <lineage>
        <taxon>Eukaryota</taxon>
        <taxon>Fungi</taxon>
        <taxon>Dikarya</taxon>
        <taxon>Ascomycota</taxon>
        <taxon>Pezizomycotina</taxon>
        <taxon>Sordariomycetes</taxon>
        <taxon>Hypocreomycetidae</taxon>
        <taxon>Hypocreales</taxon>
        <taxon>Nectriaceae</taxon>
        <taxon>Fusarium</taxon>
        <taxon>Fusarium heterosporum species complex</taxon>
    </lineage>
</organism>
<dbReference type="EMBL" id="JAAGWQ010000224">
    <property type="protein sequence ID" value="KAF5659083.1"/>
    <property type="molecule type" value="Genomic_DNA"/>
</dbReference>